<name>A0A397ZVK7_BRACM</name>
<evidence type="ECO:0000313" key="5">
    <source>
        <dbReference type="Proteomes" id="UP000264353"/>
    </source>
</evidence>
<dbReference type="AlphaFoldDB" id="A0A397ZVK7"/>
<evidence type="ECO:0000259" key="2">
    <source>
        <dbReference type="Pfam" id="PF14111"/>
    </source>
</evidence>
<gene>
    <name evidence="4" type="ORF">BRARA_C01679</name>
</gene>
<feature type="compositionally biased region" description="Acidic residues" evidence="1">
    <location>
        <begin position="183"/>
        <end position="197"/>
    </location>
</feature>
<evidence type="ECO:0000313" key="4">
    <source>
        <dbReference type="EMBL" id="RID69592.1"/>
    </source>
</evidence>
<reference evidence="4 5" key="1">
    <citation type="submission" date="2018-06" db="EMBL/GenBank/DDBJ databases">
        <title>WGS assembly of Brassica rapa FPsc.</title>
        <authorList>
            <person name="Bowman J."/>
            <person name="Kohchi T."/>
            <person name="Yamato K."/>
            <person name="Jenkins J."/>
            <person name="Shu S."/>
            <person name="Ishizaki K."/>
            <person name="Yamaoka S."/>
            <person name="Nishihama R."/>
            <person name="Nakamura Y."/>
            <person name="Berger F."/>
            <person name="Adam C."/>
            <person name="Aki S."/>
            <person name="Althoff F."/>
            <person name="Araki T."/>
            <person name="Arteaga-Vazquez M."/>
            <person name="Balasubrmanian S."/>
            <person name="Bauer D."/>
            <person name="Boehm C."/>
            <person name="Briginshaw L."/>
            <person name="Caballero-Perez J."/>
            <person name="Catarino B."/>
            <person name="Chen F."/>
            <person name="Chiyoda S."/>
            <person name="Chovatia M."/>
            <person name="Davies K."/>
            <person name="Delmans M."/>
            <person name="Demura T."/>
            <person name="Dierschke T."/>
            <person name="Dolan L."/>
            <person name="Dorantes-Acosta A."/>
            <person name="Eklund D."/>
            <person name="Florent S."/>
            <person name="Flores-Sandoval E."/>
            <person name="Fujiyama A."/>
            <person name="Fukuzawa H."/>
            <person name="Galik B."/>
            <person name="Grimanelli D."/>
            <person name="Grimwood J."/>
            <person name="Grossniklaus U."/>
            <person name="Hamada T."/>
            <person name="Haseloff J."/>
            <person name="Hetherington A."/>
            <person name="Higo A."/>
            <person name="Hirakawa Y."/>
            <person name="Hundley H."/>
            <person name="Ikeda Y."/>
            <person name="Inoue K."/>
            <person name="Inoue S."/>
            <person name="Ishida S."/>
            <person name="Jia Q."/>
            <person name="Kakita M."/>
            <person name="Kanazawa T."/>
            <person name="Kawai Y."/>
            <person name="Kawashima T."/>
            <person name="Kennedy M."/>
            <person name="Kinose K."/>
            <person name="Kinoshita T."/>
            <person name="Kohara Y."/>
            <person name="Koide E."/>
            <person name="Komatsu K."/>
            <person name="Kopischke S."/>
            <person name="Kubo M."/>
            <person name="Kyozuka J."/>
            <person name="Lagercrantz U."/>
            <person name="Lin S."/>
            <person name="Lindquist E."/>
            <person name="Lipzen A."/>
            <person name="Lu C."/>
            <person name="Luna E."/>
            <person name="Martienssen R."/>
            <person name="Minamino N."/>
            <person name="Mizutani M."/>
            <person name="Mizutani M."/>
            <person name="Mochizuki N."/>
            <person name="Monte I."/>
            <person name="Mosher R."/>
            <person name="Nagasaki H."/>
            <person name="Nakagami H."/>
            <person name="Naramoto S."/>
            <person name="Nishitani K."/>
            <person name="Ohtani M."/>
            <person name="Okamoto T."/>
            <person name="Okumura M."/>
            <person name="Phillips J."/>
            <person name="Pollak B."/>
            <person name="Reinders A."/>
            <person name="Roevekamp M."/>
            <person name="Sano R."/>
            <person name="Sawa S."/>
            <person name="Schmid M."/>
            <person name="Shirakawa M."/>
            <person name="Solano R."/>
            <person name="Spunde A."/>
            <person name="Suetsugu N."/>
            <person name="Sugano S."/>
            <person name="Sugiyama A."/>
            <person name="Sun R."/>
            <person name="Suzuki Y."/>
            <person name="Takenaka M."/>
            <person name="Takezawa D."/>
            <person name="Tomogane H."/>
            <person name="Tsuzuki M."/>
            <person name="Ueda T."/>
            <person name="Umeda M."/>
            <person name="Ward J."/>
            <person name="Watanabe Y."/>
            <person name="Yazaki K."/>
            <person name="Yokoyama R."/>
            <person name="Yoshitake Y."/>
            <person name="Yotsui I."/>
            <person name="Zachgo S."/>
            <person name="Schmutz J."/>
        </authorList>
    </citation>
    <scope>NUCLEOTIDE SEQUENCE [LARGE SCALE GENOMIC DNA]</scope>
    <source>
        <strain evidence="5">cv. B-3</strain>
    </source>
</reference>
<feature type="domain" description="Zinc knuckle CX2CX4HX4C" evidence="3">
    <location>
        <begin position="135"/>
        <end position="172"/>
    </location>
</feature>
<feature type="domain" description="DUF4283" evidence="2">
    <location>
        <begin position="10"/>
        <end position="92"/>
    </location>
</feature>
<dbReference type="Pfam" id="PF14392">
    <property type="entry name" value="zf-CCHC_4"/>
    <property type="match status" value="1"/>
</dbReference>
<evidence type="ECO:0008006" key="6">
    <source>
        <dbReference type="Google" id="ProtNLM"/>
    </source>
</evidence>
<dbReference type="PANTHER" id="PTHR31286:SF162">
    <property type="entry name" value="DUF4283 DOMAIN-CONTAINING PROTEIN-RELATED"/>
    <property type="match status" value="1"/>
</dbReference>
<proteinExistence type="predicted"/>
<accession>A0A397ZVK7</accession>
<organism evidence="4 5">
    <name type="scientific">Brassica campestris</name>
    <name type="common">Field mustard</name>
    <dbReference type="NCBI Taxonomy" id="3711"/>
    <lineage>
        <taxon>Eukaryota</taxon>
        <taxon>Viridiplantae</taxon>
        <taxon>Streptophyta</taxon>
        <taxon>Embryophyta</taxon>
        <taxon>Tracheophyta</taxon>
        <taxon>Spermatophyta</taxon>
        <taxon>Magnoliopsida</taxon>
        <taxon>eudicotyledons</taxon>
        <taxon>Gunneridae</taxon>
        <taxon>Pentapetalae</taxon>
        <taxon>rosids</taxon>
        <taxon>malvids</taxon>
        <taxon>Brassicales</taxon>
        <taxon>Brassicaceae</taxon>
        <taxon>Brassiceae</taxon>
        <taxon>Brassica</taxon>
    </lineage>
</organism>
<dbReference type="PANTHER" id="PTHR31286">
    <property type="entry name" value="GLYCINE-RICH CELL WALL STRUCTURAL PROTEIN 1.8-LIKE"/>
    <property type="match status" value="1"/>
</dbReference>
<protein>
    <recommendedName>
        <fullName evidence="6">DUF4283 domain-containing protein</fullName>
    </recommendedName>
</protein>
<dbReference type="Pfam" id="PF14111">
    <property type="entry name" value="DUF4283"/>
    <property type="match status" value="1"/>
</dbReference>
<sequence length="213" mass="24602">MPAEMVRQAAEENRFIIVGRLVMPRRKKFWEIVATMPRNWGLEGIVRGRITEGRRFQFVFPSEEAMETVLRRGPWAYPERMLVLQRWTPLMDMEIRGIPLQFMNREVILYIARIMGQYIQMEYNEEMGGRLEFVKRNFQFAIGVNTLLRFQYERLKGFCKACGMLTHDTSACVINNGGGAPDAGDDDSGDDLDDEEVTPNQGIIIEEVQEEAA</sequence>
<dbReference type="InterPro" id="IPR025558">
    <property type="entry name" value="DUF4283"/>
</dbReference>
<dbReference type="InterPro" id="IPR025836">
    <property type="entry name" value="Zn_knuckle_CX2CX4HX4C"/>
</dbReference>
<evidence type="ECO:0000259" key="3">
    <source>
        <dbReference type="Pfam" id="PF14392"/>
    </source>
</evidence>
<feature type="region of interest" description="Disordered" evidence="1">
    <location>
        <begin position="178"/>
        <end position="200"/>
    </location>
</feature>
<dbReference type="Proteomes" id="UP000264353">
    <property type="component" value="Chromosome A3"/>
</dbReference>
<dbReference type="EMBL" id="CM010630">
    <property type="protein sequence ID" value="RID69592.1"/>
    <property type="molecule type" value="Genomic_DNA"/>
</dbReference>
<evidence type="ECO:0000256" key="1">
    <source>
        <dbReference type="SAM" id="MobiDB-lite"/>
    </source>
</evidence>
<dbReference type="InterPro" id="IPR040256">
    <property type="entry name" value="At4g02000-like"/>
</dbReference>